<gene>
    <name evidence="2" type="ORF">IV203_007876</name>
</gene>
<comment type="caution">
    <text evidence="2">The sequence shown here is derived from an EMBL/GenBank/DDBJ whole genome shotgun (WGS) entry which is preliminary data.</text>
</comment>
<accession>A0A9K3KZ20</accession>
<sequence>MVAIRFAVLIATADLSIVLFSDTLPPADRDNSEKIRSIEATKVTVVESFHRKNTTKSREDVDDMEFDRNNQLKLQAEEMKKFEAWRAENSQAEQRFREMLDKELKEGTTMPCPNCNIPITKIGGCQHMHCTACKTDFNWNGK</sequence>
<reference evidence="2" key="2">
    <citation type="submission" date="2021-04" db="EMBL/GenBank/DDBJ databases">
        <authorList>
            <person name="Podell S."/>
        </authorList>
    </citation>
    <scope>NUCLEOTIDE SEQUENCE</scope>
    <source>
        <strain evidence="2">Hildebrandi</strain>
    </source>
</reference>
<name>A0A9K3KZ20_9STRA</name>
<keyword evidence="3" id="KW-1185">Reference proteome</keyword>
<dbReference type="CDD" id="cd20336">
    <property type="entry name" value="Rcat_RBR"/>
    <property type="match status" value="1"/>
</dbReference>
<dbReference type="AlphaFoldDB" id="A0A9K3KZ20"/>
<protein>
    <submittedName>
        <fullName evidence="2">IBR/half ring-finger domain containing protein</fullName>
    </submittedName>
</protein>
<evidence type="ECO:0000256" key="1">
    <source>
        <dbReference type="SAM" id="SignalP"/>
    </source>
</evidence>
<dbReference type="Pfam" id="PF22191">
    <property type="entry name" value="IBR_1"/>
    <property type="match status" value="1"/>
</dbReference>
<dbReference type="EMBL" id="JAGRRH010000017">
    <property type="protein sequence ID" value="KAG7351828.1"/>
    <property type="molecule type" value="Genomic_DNA"/>
</dbReference>
<reference evidence="2" key="1">
    <citation type="journal article" date="2021" name="Sci. Rep.">
        <title>Diploid genomic architecture of Nitzschia inconspicua, an elite biomass production diatom.</title>
        <authorList>
            <person name="Oliver A."/>
            <person name="Podell S."/>
            <person name="Pinowska A."/>
            <person name="Traller J.C."/>
            <person name="Smith S.R."/>
            <person name="McClure R."/>
            <person name="Beliaev A."/>
            <person name="Bohutskyi P."/>
            <person name="Hill E.A."/>
            <person name="Rabines A."/>
            <person name="Zheng H."/>
            <person name="Allen L.Z."/>
            <person name="Kuo A."/>
            <person name="Grigoriev I.V."/>
            <person name="Allen A.E."/>
            <person name="Hazlebeck D."/>
            <person name="Allen E.E."/>
        </authorList>
    </citation>
    <scope>NUCLEOTIDE SEQUENCE</scope>
    <source>
        <strain evidence="2">Hildebrandi</strain>
    </source>
</reference>
<evidence type="ECO:0000313" key="3">
    <source>
        <dbReference type="Proteomes" id="UP000693970"/>
    </source>
</evidence>
<dbReference type="Proteomes" id="UP000693970">
    <property type="component" value="Unassembled WGS sequence"/>
</dbReference>
<evidence type="ECO:0000313" key="2">
    <source>
        <dbReference type="EMBL" id="KAG7351828.1"/>
    </source>
</evidence>
<organism evidence="2 3">
    <name type="scientific">Nitzschia inconspicua</name>
    <dbReference type="NCBI Taxonomy" id="303405"/>
    <lineage>
        <taxon>Eukaryota</taxon>
        <taxon>Sar</taxon>
        <taxon>Stramenopiles</taxon>
        <taxon>Ochrophyta</taxon>
        <taxon>Bacillariophyta</taxon>
        <taxon>Bacillariophyceae</taxon>
        <taxon>Bacillariophycidae</taxon>
        <taxon>Bacillariales</taxon>
        <taxon>Bacillariaceae</taxon>
        <taxon>Nitzschia</taxon>
    </lineage>
</organism>
<keyword evidence="1" id="KW-0732">Signal</keyword>
<feature type="signal peptide" evidence="1">
    <location>
        <begin position="1"/>
        <end position="23"/>
    </location>
</feature>
<proteinExistence type="predicted"/>
<feature type="chain" id="PRO_5039911065" evidence="1">
    <location>
        <begin position="24"/>
        <end position="142"/>
    </location>
</feature>
<dbReference type="OrthoDB" id="1431934at2759"/>